<organism evidence="2">
    <name type="scientific">Anopheles sinensis</name>
    <name type="common">Mosquito</name>
    <dbReference type="NCBI Taxonomy" id="74873"/>
    <lineage>
        <taxon>Eukaryota</taxon>
        <taxon>Metazoa</taxon>
        <taxon>Ecdysozoa</taxon>
        <taxon>Arthropoda</taxon>
        <taxon>Hexapoda</taxon>
        <taxon>Insecta</taxon>
        <taxon>Pterygota</taxon>
        <taxon>Neoptera</taxon>
        <taxon>Endopterygota</taxon>
        <taxon>Diptera</taxon>
        <taxon>Nematocera</taxon>
        <taxon>Culicoidea</taxon>
        <taxon>Culicidae</taxon>
        <taxon>Anophelinae</taxon>
        <taxon>Anopheles</taxon>
    </lineage>
</organism>
<evidence type="ECO:0000313" key="4">
    <source>
        <dbReference type="Proteomes" id="UP000030765"/>
    </source>
</evidence>
<evidence type="ECO:0008006" key="5">
    <source>
        <dbReference type="Google" id="ProtNLM"/>
    </source>
</evidence>
<reference evidence="3" key="2">
    <citation type="submission" date="2020-05" db="UniProtKB">
        <authorList>
            <consortium name="EnsemblMetazoa"/>
        </authorList>
    </citation>
    <scope>IDENTIFICATION</scope>
</reference>
<name>A0A084WPJ2_ANOSI</name>
<dbReference type="EnsemblMetazoa" id="ASIC020461-RA">
    <property type="protein sequence ID" value="ASIC020461-PA"/>
    <property type="gene ID" value="ASIC020461"/>
</dbReference>
<accession>A0A084WPJ2</accession>
<evidence type="ECO:0000256" key="1">
    <source>
        <dbReference type="SAM" id="MobiDB-lite"/>
    </source>
</evidence>
<keyword evidence="4" id="KW-1185">Reference proteome</keyword>
<protein>
    <recommendedName>
        <fullName evidence="5">BZIP domain-containing protein</fullName>
    </recommendedName>
</protein>
<evidence type="ECO:0000313" key="3">
    <source>
        <dbReference type="EnsemblMetazoa" id="ASIC020461-PA"/>
    </source>
</evidence>
<proteinExistence type="predicted"/>
<dbReference type="VEuPathDB" id="VectorBase:ASIS014158"/>
<dbReference type="EMBL" id="KE525369">
    <property type="protein sequence ID" value="KFB52136.1"/>
    <property type="molecule type" value="Genomic_DNA"/>
</dbReference>
<dbReference type="EMBL" id="ATLV01025081">
    <property type="status" value="NOT_ANNOTATED_CDS"/>
    <property type="molecule type" value="Genomic_DNA"/>
</dbReference>
<sequence>MQMMCEERLRLIQQLQQHHQSFPEDIAPPSPPGWSVVEEHTVTEASAEHPEDLNAEETDPQETKEVSEAADSVQDEPTAPKPVKVRIQPNKLRIMGVSLPPLNHSGPLEMDHTYHGNMARSFSSEERTPGQRKRLLRDKLSKRVSRAKARAVRGLLEKECAEAVEKNTNYKKLVAQKRVYIGALLKLLGLPAKDLSAEWEKQENVHALSSAQAQ</sequence>
<feature type="compositionally biased region" description="Basic and acidic residues" evidence="1">
    <location>
        <begin position="37"/>
        <end position="52"/>
    </location>
</feature>
<reference evidence="2 4" key="1">
    <citation type="journal article" date="2014" name="BMC Genomics">
        <title>Genome sequence of Anopheles sinensis provides insight into genetics basis of mosquito competence for malaria parasites.</title>
        <authorList>
            <person name="Zhou D."/>
            <person name="Zhang D."/>
            <person name="Ding G."/>
            <person name="Shi L."/>
            <person name="Hou Q."/>
            <person name="Ye Y."/>
            <person name="Xu Y."/>
            <person name="Zhou H."/>
            <person name="Xiong C."/>
            <person name="Li S."/>
            <person name="Yu J."/>
            <person name="Hong S."/>
            <person name="Yu X."/>
            <person name="Zou P."/>
            <person name="Chen C."/>
            <person name="Chang X."/>
            <person name="Wang W."/>
            <person name="Lv Y."/>
            <person name="Sun Y."/>
            <person name="Ma L."/>
            <person name="Shen B."/>
            <person name="Zhu C."/>
        </authorList>
    </citation>
    <scope>NUCLEOTIDE SEQUENCE [LARGE SCALE GENOMIC DNA]</scope>
</reference>
<dbReference type="VEuPathDB" id="VectorBase:ASIC020461"/>
<gene>
    <name evidence="2" type="ORF">ZHAS_00020461</name>
</gene>
<dbReference type="OrthoDB" id="7735448at2759"/>
<evidence type="ECO:0000313" key="2">
    <source>
        <dbReference type="EMBL" id="KFB52136.1"/>
    </source>
</evidence>
<dbReference type="Proteomes" id="UP000030765">
    <property type="component" value="Unassembled WGS sequence"/>
</dbReference>
<dbReference type="AlphaFoldDB" id="A0A084WPJ2"/>
<feature type="region of interest" description="Disordered" evidence="1">
    <location>
        <begin position="17"/>
        <end position="84"/>
    </location>
</feature>